<evidence type="ECO:0000256" key="2">
    <source>
        <dbReference type="ARBA" id="ARBA00012552"/>
    </source>
</evidence>
<dbReference type="GO" id="GO:1990904">
    <property type="term" value="C:ribonucleoprotein complex"/>
    <property type="evidence" value="ECO:0007669"/>
    <property type="project" value="UniProtKB-ARBA"/>
</dbReference>
<dbReference type="GO" id="GO:0003723">
    <property type="term" value="F:RNA binding"/>
    <property type="evidence" value="ECO:0007669"/>
    <property type="project" value="TreeGrafter"/>
</dbReference>
<evidence type="ECO:0000256" key="1">
    <source>
        <dbReference type="ARBA" id="ARBA00008792"/>
    </source>
</evidence>
<dbReference type="HOGENOM" id="CLU_001832_5_11_1"/>
<evidence type="ECO:0000256" key="9">
    <source>
        <dbReference type="ARBA" id="ARBA00047984"/>
    </source>
</evidence>
<organism evidence="12 13">
    <name type="scientific">Oidiodendron maius (strain Zn)</name>
    <dbReference type="NCBI Taxonomy" id="913774"/>
    <lineage>
        <taxon>Eukaryota</taxon>
        <taxon>Fungi</taxon>
        <taxon>Dikarya</taxon>
        <taxon>Ascomycota</taxon>
        <taxon>Pezizomycotina</taxon>
        <taxon>Leotiomycetes</taxon>
        <taxon>Leotiomycetes incertae sedis</taxon>
        <taxon>Myxotrichaceae</taxon>
        <taxon>Oidiodendron</taxon>
    </lineage>
</organism>
<evidence type="ECO:0000313" key="12">
    <source>
        <dbReference type="EMBL" id="KIN08015.1"/>
    </source>
</evidence>
<dbReference type="PROSITE" id="PS00690">
    <property type="entry name" value="DEAH_ATP_HELICASE"/>
    <property type="match status" value="1"/>
</dbReference>
<reference evidence="12 13" key="1">
    <citation type="submission" date="2014-04" db="EMBL/GenBank/DDBJ databases">
        <authorList>
            <consortium name="DOE Joint Genome Institute"/>
            <person name="Kuo A."/>
            <person name="Martino E."/>
            <person name="Perotto S."/>
            <person name="Kohler A."/>
            <person name="Nagy L.G."/>
            <person name="Floudas D."/>
            <person name="Copeland A."/>
            <person name="Barry K.W."/>
            <person name="Cichocki N."/>
            <person name="Veneault-Fourrey C."/>
            <person name="LaButti K."/>
            <person name="Lindquist E.A."/>
            <person name="Lipzen A."/>
            <person name="Lundell T."/>
            <person name="Morin E."/>
            <person name="Murat C."/>
            <person name="Sun H."/>
            <person name="Tunlid A."/>
            <person name="Henrissat B."/>
            <person name="Grigoriev I.V."/>
            <person name="Hibbett D.S."/>
            <person name="Martin F."/>
            <person name="Nordberg H.P."/>
            <person name="Cantor M.N."/>
            <person name="Hua S.X."/>
        </authorList>
    </citation>
    <scope>NUCLEOTIDE SEQUENCE [LARGE SCALE GENOMIC DNA]</scope>
    <source>
        <strain evidence="12 13">Zn</strain>
    </source>
</reference>
<dbReference type="Gene3D" id="1.20.120.1080">
    <property type="match status" value="1"/>
</dbReference>
<dbReference type="SMART" id="SM00490">
    <property type="entry name" value="HELICc"/>
    <property type="match status" value="1"/>
</dbReference>
<gene>
    <name evidence="12" type="ORF">OIDMADRAFT_140495</name>
</gene>
<dbReference type="Gene3D" id="3.40.50.300">
    <property type="entry name" value="P-loop containing nucleotide triphosphate hydrolases"/>
    <property type="match status" value="2"/>
</dbReference>
<evidence type="ECO:0000256" key="6">
    <source>
        <dbReference type="ARBA" id="ARBA00022806"/>
    </source>
</evidence>
<dbReference type="EMBL" id="KN832870">
    <property type="protein sequence ID" value="KIN08015.1"/>
    <property type="molecule type" value="Genomic_DNA"/>
</dbReference>
<dbReference type="SMART" id="SM00847">
    <property type="entry name" value="HA2"/>
    <property type="match status" value="1"/>
</dbReference>
<protein>
    <recommendedName>
        <fullName evidence="2">RNA helicase</fullName>
        <ecNumber evidence="2">3.6.4.13</ecNumber>
    </recommendedName>
</protein>
<dbReference type="STRING" id="913774.A0A0C3HYT6"/>
<comment type="catalytic activity">
    <reaction evidence="9">
        <text>ATP + H2O = ADP + phosphate + H(+)</text>
        <dbReference type="Rhea" id="RHEA:13065"/>
        <dbReference type="ChEBI" id="CHEBI:15377"/>
        <dbReference type="ChEBI" id="CHEBI:15378"/>
        <dbReference type="ChEBI" id="CHEBI:30616"/>
        <dbReference type="ChEBI" id="CHEBI:43474"/>
        <dbReference type="ChEBI" id="CHEBI:456216"/>
        <dbReference type="EC" id="3.6.4.13"/>
    </reaction>
</comment>
<evidence type="ECO:0000259" key="11">
    <source>
        <dbReference type="PROSITE" id="PS51194"/>
    </source>
</evidence>
<dbReference type="FunFam" id="3.40.50.300:FF:000578">
    <property type="entry name" value="probable ATP-dependent RNA helicase DHX35"/>
    <property type="match status" value="1"/>
</dbReference>
<dbReference type="OrthoDB" id="10253254at2759"/>
<dbReference type="PANTHER" id="PTHR18934:SF109">
    <property type="entry name" value="ATP-DEPENDENT RNA HELICASE DHX15 HOMOLOG"/>
    <property type="match status" value="1"/>
</dbReference>
<keyword evidence="6" id="KW-0347">Helicase</keyword>
<dbReference type="AlphaFoldDB" id="A0A0C3HYT6"/>
<dbReference type="InterPro" id="IPR007502">
    <property type="entry name" value="Helicase-assoc_dom"/>
</dbReference>
<dbReference type="SMART" id="SM00487">
    <property type="entry name" value="DEXDc"/>
    <property type="match status" value="1"/>
</dbReference>
<dbReference type="Pfam" id="PF07717">
    <property type="entry name" value="OB_NTP_bind"/>
    <property type="match status" value="1"/>
</dbReference>
<dbReference type="GO" id="GO:0003724">
    <property type="term" value="F:RNA helicase activity"/>
    <property type="evidence" value="ECO:0007669"/>
    <property type="project" value="UniProtKB-EC"/>
</dbReference>
<dbReference type="GO" id="GO:0005524">
    <property type="term" value="F:ATP binding"/>
    <property type="evidence" value="ECO:0007669"/>
    <property type="project" value="UniProtKB-KW"/>
</dbReference>
<dbReference type="Pfam" id="PF00270">
    <property type="entry name" value="DEAD"/>
    <property type="match status" value="1"/>
</dbReference>
<keyword evidence="8" id="KW-0508">mRNA splicing</keyword>
<evidence type="ECO:0000256" key="8">
    <source>
        <dbReference type="ARBA" id="ARBA00023187"/>
    </source>
</evidence>
<keyword evidence="7" id="KW-0067">ATP-binding</keyword>
<accession>A0A0C3HYT6</accession>
<dbReference type="InterPro" id="IPR027417">
    <property type="entry name" value="P-loop_NTPase"/>
</dbReference>
<evidence type="ECO:0000256" key="4">
    <source>
        <dbReference type="ARBA" id="ARBA00022741"/>
    </source>
</evidence>
<dbReference type="InterPro" id="IPR001650">
    <property type="entry name" value="Helicase_C-like"/>
</dbReference>
<feature type="domain" description="Helicase ATP-binding" evidence="10">
    <location>
        <begin position="54"/>
        <end position="217"/>
    </location>
</feature>
<dbReference type="Proteomes" id="UP000054321">
    <property type="component" value="Unassembled WGS sequence"/>
</dbReference>
<dbReference type="GO" id="GO:0008380">
    <property type="term" value="P:RNA splicing"/>
    <property type="evidence" value="ECO:0007669"/>
    <property type="project" value="UniProtKB-KW"/>
</dbReference>
<dbReference type="InterPro" id="IPR002464">
    <property type="entry name" value="DNA/RNA_helicase_DEAH_CS"/>
</dbReference>
<keyword evidence="3" id="KW-0507">mRNA processing</keyword>
<proteinExistence type="inferred from homology"/>
<dbReference type="InParanoid" id="A0A0C3HYT6"/>
<dbReference type="SUPFAM" id="SSF52540">
    <property type="entry name" value="P-loop containing nucleoside triphosphate hydrolases"/>
    <property type="match status" value="1"/>
</dbReference>
<dbReference type="GO" id="GO:0016787">
    <property type="term" value="F:hydrolase activity"/>
    <property type="evidence" value="ECO:0007669"/>
    <property type="project" value="UniProtKB-KW"/>
</dbReference>
<reference evidence="13" key="2">
    <citation type="submission" date="2015-01" db="EMBL/GenBank/DDBJ databases">
        <title>Evolutionary Origins and Diversification of the Mycorrhizal Mutualists.</title>
        <authorList>
            <consortium name="DOE Joint Genome Institute"/>
            <consortium name="Mycorrhizal Genomics Consortium"/>
            <person name="Kohler A."/>
            <person name="Kuo A."/>
            <person name="Nagy L.G."/>
            <person name="Floudas D."/>
            <person name="Copeland A."/>
            <person name="Barry K.W."/>
            <person name="Cichocki N."/>
            <person name="Veneault-Fourrey C."/>
            <person name="LaButti K."/>
            <person name="Lindquist E.A."/>
            <person name="Lipzen A."/>
            <person name="Lundell T."/>
            <person name="Morin E."/>
            <person name="Murat C."/>
            <person name="Riley R."/>
            <person name="Ohm R."/>
            <person name="Sun H."/>
            <person name="Tunlid A."/>
            <person name="Henrissat B."/>
            <person name="Grigoriev I.V."/>
            <person name="Hibbett D.S."/>
            <person name="Martin F."/>
        </authorList>
    </citation>
    <scope>NUCLEOTIDE SEQUENCE [LARGE SCALE GENOMIC DNA]</scope>
    <source>
        <strain evidence="13">Zn</strain>
    </source>
</reference>
<dbReference type="InterPro" id="IPR014001">
    <property type="entry name" value="Helicase_ATP-bd"/>
</dbReference>
<evidence type="ECO:0000313" key="13">
    <source>
        <dbReference type="Proteomes" id="UP000054321"/>
    </source>
</evidence>
<dbReference type="InterPro" id="IPR011545">
    <property type="entry name" value="DEAD/DEAH_box_helicase_dom"/>
</dbReference>
<dbReference type="PROSITE" id="PS51192">
    <property type="entry name" value="HELICASE_ATP_BIND_1"/>
    <property type="match status" value="1"/>
</dbReference>
<name>A0A0C3HYT6_OIDMZ</name>
<sequence>MESLQRNNTTAAQAIAIEDGSIHPLRGGNHTTKYFDILRQRRALPVATRRQDFLDFYHDKQVMVLSSETGSGKTTQIPQYVLFDEWASSKIVVYTQPRRIAATEVAGLVAEEMDVELGQEVGFHVRFDKATSEKTRLKYTTDGLLMREAMEDGIFSKYSCVIIDEAHERTIATDVLLVMLKKAVSLRNDLKVIIMSATLDADKFWQYFGGESTTSMLNIVGRTFPVQIFYLGGSGETPLYLPLAISTVQHIHQKLPSGDILLFLLAVEEIEQVCSILRRHTQGLEVLPLYSALSPACKKSVFARTSNRKCIVSTNIAETSLTIDGVVYVIDTGLCKESGFNPRAGLNTLLTAPISQASARQRAGRAGRTQPGMCFRLYSEDTFNNVFPQSNAPGILTATISPEILLLMAAGYKGLGKFDFIDPPHPEPYLYALQELTALGYLNADGSITDSGVKAAKLPVDPVWYRAILEAHKLNCSEEMLSLAALASTQQSIFVRPYPLRYVADAVRRWWFDGTSDHLSQLSALHAYAQAKFSGKINMDQWCFDAFLNRRVLDEVLNIRNQLYGPACRFLLGSLRSTPFSDEAYALNIRKALARSFFYRSAFHTGDGDLYMTVHSNYQAGIHPESGLIDCQHQWVIFDTFIYSGKQYIQTVTAVDPTWLIVRSGVLSRR</sequence>
<dbReference type="CDD" id="cd18791">
    <property type="entry name" value="SF2_C_RHA"/>
    <property type="match status" value="1"/>
</dbReference>
<evidence type="ECO:0000256" key="7">
    <source>
        <dbReference type="ARBA" id="ARBA00022840"/>
    </source>
</evidence>
<keyword evidence="4" id="KW-0547">Nucleotide-binding</keyword>
<keyword evidence="13" id="KW-1185">Reference proteome</keyword>
<evidence type="ECO:0000256" key="5">
    <source>
        <dbReference type="ARBA" id="ARBA00022801"/>
    </source>
</evidence>
<evidence type="ECO:0000259" key="10">
    <source>
        <dbReference type="PROSITE" id="PS51192"/>
    </source>
</evidence>
<dbReference type="GO" id="GO:0006397">
    <property type="term" value="P:mRNA processing"/>
    <property type="evidence" value="ECO:0007669"/>
    <property type="project" value="UniProtKB-KW"/>
</dbReference>
<dbReference type="PROSITE" id="PS51194">
    <property type="entry name" value="HELICASE_CTER"/>
    <property type="match status" value="1"/>
</dbReference>
<evidence type="ECO:0000256" key="3">
    <source>
        <dbReference type="ARBA" id="ARBA00022664"/>
    </source>
</evidence>
<dbReference type="EC" id="3.6.4.13" evidence="2"/>
<dbReference type="Pfam" id="PF00271">
    <property type="entry name" value="Helicase_C"/>
    <property type="match status" value="1"/>
</dbReference>
<comment type="similarity">
    <text evidence="1">Belongs to the DEAD box helicase family. DEAH subfamily.</text>
</comment>
<keyword evidence="5" id="KW-0378">Hydrolase</keyword>
<dbReference type="InterPro" id="IPR011709">
    <property type="entry name" value="DEAD-box_helicase_OB_fold"/>
</dbReference>
<dbReference type="PANTHER" id="PTHR18934">
    <property type="entry name" value="ATP-DEPENDENT RNA HELICASE"/>
    <property type="match status" value="1"/>
</dbReference>
<feature type="domain" description="Helicase C-terminal" evidence="11">
    <location>
        <begin position="247"/>
        <end position="412"/>
    </location>
</feature>